<evidence type="ECO:0000256" key="7">
    <source>
        <dbReference type="ARBA" id="ARBA00023273"/>
    </source>
</evidence>
<evidence type="ECO:0000256" key="5">
    <source>
        <dbReference type="ARBA" id="ARBA00022803"/>
    </source>
</evidence>
<dbReference type="Pfam" id="PF00400">
    <property type="entry name" value="WD40"/>
    <property type="match status" value="1"/>
</dbReference>
<keyword evidence="2" id="KW-0217">Developmental protein</keyword>
<evidence type="ECO:0000259" key="9">
    <source>
        <dbReference type="Pfam" id="PF23387"/>
    </source>
</evidence>
<reference evidence="11 12" key="1">
    <citation type="journal article" date="2015" name="Genome Biol. Evol.">
        <title>Phylogenomic analyses indicate that early fungi evolved digesting cell walls of algal ancestors of land plants.</title>
        <authorList>
            <person name="Chang Y."/>
            <person name="Wang S."/>
            <person name="Sekimoto S."/>
            <person name="Aerts A.L."/>
            <person name="Choi C."/>
            <person name="Clum A."/>
            <person name="LaButti K.M."/>
            <person name="Lindquist E.A."/>
            <person name="Yee Ngan C."/>
            <person name="Ohm R.A."/>
            <person name="Salamov A.A."/>
            <person name="Grigoriev I.V."/>
            <person name="Spatafora J.W."/>
            <person name="Berbee M.L."/>
        </authorList>
    </citation>
    <scope>NUCLEOTIDE SEQUENCE [LARGE SCALE GENOMIC DNA]</scope>
    <source>
        <strain evidence="11 12">JEL478</strain>
    </source>
</reference>
<dbReference type="STRING" id="1344416.A0A139ALJ8"/>
<keyword evidence="4" id="KW-0677">Repeat</keyword>
<dbReference type="InterPro" id="IPR001680">
    <property type="entry name" value="WD40_rpt"/>
</dbReference>
<dbReference type="InterPro" id="IPR056168">
    <property type="entry name" value="TPR_IF140/IFT172/WDR19"/>
</dbReference>
<evidence type="ECO:0000259" key="10">
    <source>
        <dbReference type="Pfam" id="PF24762"/>
    </source>
</evidence>
<accession>A0A139ALJ8</accession>
<dbReference type="InterPro" id="IPR015943">
    <property type="entry name" value="WD40/YVTN_repeat-like_dom_sf"/>
</dbReference>
<sequence>MQLRHLKSILQGGESANRIYALAWSPNGQKLAVCGQDRIVQIFDETGERKDRFATKPADPKTGNDYTIVALAFSPDSTRLAVAQSDAVVFVYKLGLEWGEKKSICNKFVQNCEVTCLAWPRSQQNALVFGLSDGKVRVGNLKTNKAATLYETESFVVSAASSPDGTAIMTGHLDGSIYRFYFDDGASGASQGKFVSVKAPPFALAWGESIVVGGTDSTVTMFDVQNGRQIVQFDYSNDEEEQEFCVAEISPSGQSVVVGSFNRIHVYNYNGRKSTWDKAPLKVVENFYSVTALSWKPDAAKLVVGNLCGAVELFDCCLKRARYKGKFEFTYVSPSQVIVKRLSTGARIVLKSHYSYEITKIDIFQDQYLVAHTPETLLMGDLASCKLSEIPWIFTSNEKYFFENPQVCMIFSSGELSLVEYGVNDTLATCRTEFMNPHLISVRLNERKNDEVKRLAYLADAQTIHVQDLVAGVVISVIVHDSRVDWLELSTKGNRLLFRDKRKQLHLFDVSLQKRTTVLPYCTYVQWVPLSDVVVAQSRGSLCIWYSIDTPERVTTFPIKGEIEEIERSNGRTVVIVEEGVNSVEYTLDEGLIEFGSAVDDKDYERAIAMLETLEMSAETEAMWRSLGSMAIKDGELFIGERCCAALKDVAGASYVRQLRESAEEDSQNSNARQTVTANLAALNKDFKAAERIYLEHDRLDEAMSMYQELHKWNLSIKVAETKHHPDLETLRRNYLQWLVESGQEAQAGAEKEDSGDTLGAIEMYLKGGMPARAAHLVDAHNLWHSADISERVAVALQKNGMLEKAGHLYQKLGRNDRALEAYKTGKVFRRAVELCREVFPDQVVALEEQWGDHLKAQKQMDAAVNHFIESGKLTKAVECALSARQWKRAAAILDTVAPELKSKSQLLQLAEHFASALDFNLAEKYYFEADQPQTAVDMLVQAGNWEKAYNIARSYMTQDDLKALYTSKATKMECDGRLKDAERLYVMVGEADQAISMYKNHKQYDQMLRMVEVHHSELLMETHLFLAKTLEADGDLKLAEQQFIDGKDWKGAVNMYCNNGSFEDGYRVAKLHGGTNAAKQVVYLWARSLNGEGAVKLLTKLGLLETILDFAMENGAFDFAFELSKFADDYKLLDIHYKQAMFLEDEGRFKEAEQAFVLSGKPREAILMYIHNEDWNAALSVAESHDAPSVPEILVGQAKLAFDKGEYPRGESLLLRAQRPELAIKFYKDQKLWKEALLFAKQYLPNRVSDLTNEFELQGSGVEEVVSREDIISVGKSFEQQRQYSKAIDTYLKASSKNVKDPDMLEQLWERAVEITLKFLPQRSHEVAGMVGARLLECKRYEQAGDLFAGVQRYKDAIDAFICGGVWDRARSLTSLAPNYKDYVEAAYVQAQRASGMLEKVVAVDINAGLDLCIQSGQWDKCLELAQQHGPDLLSRYLLMYCHQMLKEGKHVAIIDKCLNFDVPTADVFVDLYTQAVSAVLREFGRSSTVADISTLRRLLFKIISGPYSVKLAPLFQRQMNVAHLIALRDYCSKKPELQALTVKQSMSILRYTSDVPIDVALHDAATTAKAAGMLNVAFVCWNRYLDVADAIEERQHNGSNSDSMFSLIEDVELQDCTPDKDDLIIPSSNFLPDARREEIRDWVLQVSLGETVSRDLPKRTCESCGTSNAEAALKCRACRKMSEECVVTGYPITSSNRKQCTICSRAALKGEWNSFVVCERVCPWCGNSQAPTFS</sequence>
<keyword evidence="3" id="KW-0853">WD repeat</keyword>
<feature type="domain" description="IF140/IFT172/WDR19 TPR" evidence="10">
    <location>
        <begin position="954"/>
        <end position="1173"/>
    </location>
</feature>
<dbReference type="EMBL" id="KQ965746">
    <property type="protein sequence ID" value="KXS17578.1"/>
    <property type="molecule type" value="Genomic_DNA"/>
</dbReference>
<keyword evidence="5" id="KW-0802">TPR repeat</keyword>
<dbReference type="FunFam" id="1.25.40.470:FF:000008">
    <property type="entry name" value="Intraflagellar transport protein 172 homolog"/>
    <property type="match status" value="1"/>
</dbReference>
<feature type="domain" description="IFT80/172/WDR35 TPR" evidence="9">
    <location>
        <begin position="623"/>
        <end position="738"/>
    </location>
</feature>
<evidence type="ECO:0000313" key="11">
    <source>
        <dbReference type="EMBL" id="KXS17578.1"/>
    </source>
</evidence>
<evidence type="ECO:0000256" key="8">
    <source>
        <dbReference type="ARBA" id="ARBA00038130"/>
    </source>
</evidence>
<comment type="similarity">
    <text evidence="8">Belongs to the IFT172 family.</text>
</comment>
<dbReference type="Proteomes" id="UP000070544">
    <property type="component" value="Unassembled WGS sequence"/>
</dbReference>
<name>A0A139ALJ8_GONPJ</name>
<keyword evidence="6" id="KW-0969">Cilium</keyword>
<evidence type="ECO:0000256" key="3">
    <source>
        <dbReference type="ARBA" id="ARBA00022574"/>
    </source>
</evidence>
<dbReference type="GO" id="GO:0036064">
    <property type="term" value="C:ciliary basal body"/>
    <property type="evidence" value="ECO:0007669"/>
    <property type="project" value="TreeGrafter"/>
</dbReference>
<dbReference type="Gene3D" id="2.130.10.10">
    <property type="entry name" value="YVTN repeat-like/Quinoprotein amine dehydrogenase"/>
    <property type="match status" value="2"/>
</dbReference>
<protein>
    <submittedName>
        <fullName evidence="11">Uncharacterized protein</fullName>
    </submittedName>
</protein>
<dbReference type="Pfam" id="PF24762">
    <property type="entry name" value="TPR_IF140-IFT172"/>
    <property type="match status" value="1"/>
</dbReference>
<dbReference type="SUPFAM" id="SSF48452">
    <property type="entry name" value="TPR-like"/>
    <property type="match status" value="1"/>
</dbReference>
<comment type="subcellular location">
    <subcellularLocation>
        <location evidence="1">Cell projection</location>
        <location evidence="1">Cilium</location>
    </subcellularLocation>
</comment>
<evidence type="ECO:0000256" key="1">
    <source>
        <dbReference type="ARBA" id="ARBA00004138"/>
    </source>
</evidence>
<dbReference type="SMART" id="SM00320">
    <property type="entry name" value="WD40"/>
    <property type="match status" value="7"/>
</dbReference>
<evidence type="ECO:0000256" key="6">
    <source>
        <dbReference type="ARBA" id="ARBA00023069"/>
    </source>
</evidence>
<dbReference type="InterPro" id="IPR036322">
    <property type="entry name" value="WD40_repeat_dom_sf"/>
</dbReference>
<evidence type="ECO:0000256" key="4">
    <source>
        <dbReference type="ARBA" id="ARBA00022737"/>
    </source>
</evidence>
<dbReference type="InterPro" id="IPR056157">
    <property type="entry name" value="TPR_IFT80_172_dom"/>
</dbReference>
<keyword evidence="7" id="KW-0966">Cell projection</keyword>
<evidence type="ECO:0000313" key="12">
    <source>
        <dbReference type="Proteomes" id="UP000070544"/>
    </source>
</evidence>
<dbReference type="SUPFAM" id="SSF50978">
    <property type="entry name" value="WD40 repeat-like"/>
    <property type="match status" value="2"/>
</dbReference>
<dbReference type="PANTHER" id="PTHR15722">
    <property type="entry name" value="IFT140/172-RELATED"/>
    <property type="match status" value="1"/>
</dbReference>
<dbReference type="GO" id="GO:0005930">
    <property type="term" value="C:axoneme"/>
    <property type="evidence" value="ECO:0007669"/>
    <property type="project" value="TreeGrafter"/>
</dbReference>
<organism evidence="11 12">
    <name type="scientific">Gonapodya prolifera (strain JEL478)</name>
    <name type="common">Monoblepharis prolifera</name>
    <dbReference type="NCBI Taxonomy" id="1344416"/>
    <lineage>
        <taxon>Eukaryota</taxon>
        <taxon>Fungi</taxon>
        <taxon>Fungi incertae sedis</taxon>
        <taxon>Chytridiomycota</taxon>
        <taxon>Chytridiomycota incertae sedis</taxon>
        <taxon>Monoblepharidomycetes</taxon>
        <taxon>Monoblepharidales</taxon>
        <taxon>Gonapodyaceae</taxon>
        <taxon>Gonapodya</taxon>
    </lineage>
</organism>
<evidence type="ECO:0000256" key="2">
    <source>
        <dbReference type="ARBA" id="ARBA00022473"/>
    </source>
</evidence>
<dbReference type="GO" id="GO:0042073">
    <property type="term" value="P:intraciliary transport"/>
    <property type="evidence" value="ECO:0007669"/>
    <property type="project" value="TreeGrafter"/>
</dbReference>
<keyword evidence="12" id="KW-1185">Reference proteome</keyword>
<dbReference type="PANTHER" id="PTHR15722:SF2">
    <property type="entry name" value="INTRAFLAGELLAR TRANSPORT PROTEIN 172 HOMOLOG"/>
    <property type="match status" value="1"/>
</dbReference>
<dbReference type="OMA" id="LKRTIWQ"/>
<proteinExistence type="inferred from homology"/>
<dbReference type="GO" id="GO:0030992">
    <property type="term" value="C:intraciliary transport particle B"/>
    <property type="evidence" value="ECO:0007669"/>
    <property type="project" value="TreeGrafter"/>
</dbReference>
<dbReference type="InterPro" id="IPR011990">
    <property type="entry name" value="TPR-like_helical_dom_sf"/>
</dbReference>
<dbReference type="Gene3D" id="1.25.40.470">
    <property type="match status" value="4"/>
</dbReference>
<dbReference type="OrthoDB" id="2186662at2759"/>
<dbReference type="Pfam" id="PF23387">
    <property type="entry name" value="TPR_IFT80_172"/>
    <property type="match status" value="1"/>
</dbReference>
<gene>
    <name evidence="11" type="ORF">M427DRAFT_121993</name>
</gene>